<evidence type="ECO:0000313" key="15">
    <source>
        <dbReference type="EMBL" id="KAL0984542.1"/>
    </source>
</evidence>
<evidence type="ECO:0000313" key="16">
    <source>
        <dbReference type="Proteomes" id="UP001557470"/>
    </source>
</evidence>
<sequence length="871" mass="97223">MSSAAGCTSCANVVCWTQNVISPQSTQQNDSTLATWELQMNQRSKGGFCPICQMPFSILVGQTQRWHVTECLDTPRDDSKECPDGLQCSSTIPSHYKRYSHSMLAHNRATNHKTRISLENTTNVLPCFSPSMETMTIERTILNLKQSQDSAVNGYTLSSQISLPIYGDVGPITTKKPNAFQLLRSPDPRDIRKKKGWSPSTKGFKPTKSLKDFQIEASIEDSGGFDCVEGGFVKAAASFNDDEISPISDFVNVTQPRKEPFPSEILEDGDNIGSQFFSSGASSDGDIFSNVVSYSETKDVVGSPIITDHQLTLNSLINPRNQILNSLKGTYTEYNYSASSARLPVQSPQRNVLEHLRDSILNPSSNSSLDSKNFNHCHIHTNTELNIPLYQVPPYSKAFPTNQQSQTTMAARKGQGKAGASGLIQKDIGVFFGLRPLKDIEKDQEAGNGKILNRMRLQQVPVLEESKRGHTGLWRKGTGAKCVEKPNVGMCSDSKSTRTQRASVRKRWNSARTYGESREPKRCPFYKKIPGTTLAVDAFQYGLVEGITAYFLTHFHSDHYGGIKKSSTFPIYCNRITGNLVKSKLNVAEQYINILPMNIQVTVDGVKVTLLDANHCPGAVMLLLFLPDGQTVLHTGDFRADPSMEAYNELMSCRVQTLYLDTTYCSPEYTFPTQQEVITFAANTSLECVTLHPRTLLVCGSYSVGKEKVFLALAEVLGSKVCMSRDKYNIMCCLESERIRQLITTDWTVAQVHVLPMMQLNFKNLQAHLSRFSGQYDKLVAFKPTGWTFTQSVAALKDIQPKVHRNISIYGIPYSEHSSYQELRRFVQWVQPLKIIPTVNVGSWASRKAIETCFSQWLTEEKNIPIIQKGH</sequence>
<reference evidence="15 16" key="1">
    <citation type="submission" date="2024-06" db="EMBL/GenBank/DDBJ databases">
        <authorList>
            <person name="Pan Q."/>
            <person name="Wen M."/>
            <person name="Jouanno E."/>
            <person name="Zahm M."/>
            <person name="Klopp C."/>
            <person name="Cabau C."/>
            <person name="Louis A."/>
            <person name="Berthelot C."/>
            <person name="Parey E."/>
            <person name="Roest Crollius H."/>
            <person name="Montfort J."/>
            <person name="Robinson-Rechavi M."/>
            <person name="Bouchez O."/>
            <person name="Lampietro C."/>
            <person name="Lopez Roques C."/>
            <person name="Donnadieu C."/>
            <person name="Postlethwait J."/>
            <person name="Bobe J."/>
            <person name="Verreycken H."/>
            <person name="Guiguen Y."/>
        </authorList>
    </citation>
    <scope>NUCLEOTIDE SEQUENCE [LARGE SCALE GENOMIC DNA]</scope>
    <source>
        <strain evidence="15">Up_M1</strain>
        <tissue evidence="15">Testis</tissue>
    </source>
</reference>
<dbReference type="GO" id="GO:0008800">
    <property type="term" value="F:beta-lactamase activity"/>
    <property type="evidence" value="ECO:0007669"/>
    <property type="project" value="UniProtKB-EC"/>
</dbReference>
<dbReference type="InterPro" id="IPR011084">
    <property type="entry name" value="DRMBL"/>
</dbReference>
<dbReference type="EMBL" id="JAGEUA010000004">
    <property type="protein sequence ID" value="KAL0984542.1"/>
    <property type="molecule type" value="Genomic_DNA"/>
</dbReference>
<organism evidence="15 16">
    <name type="scientific">Umbra pygmaea</name>
    <name type="common">Eastern mudminnow</name>
    <dbReference type="NCBI Taxonomy" id="75934"/>
    <lineage>
        <taxon>Eukaryota</taxon>
        <taxon>Metazoa</taxon>
        <taxon>Chordata</taxon>
        <taxon>Craniata</taxon>
        <taxon>Vertebrata</taxon>
        <taxon>Euteleostomi</taxon>
        <taxon>Actinopterygii</taxon>
        <taxon>Neopterygii</taxon>
        <taxon>Teleostei</taxon>
        <taxon>Protacanthopterygii</taxon>
        <taxon>Esociformes</taxon>
        <taxon>Umbridae</taxon>
        <taxon>Umbra</taxon>
    </lineage>
</organism>
<evidence type="ECO:0000256" key="9">
    <source>
        <dbReference type="ARBA" id="ARBA00023204"/>
    </source>
</evidence>
<name>A0ABD0WX36_UMBPY</name>
<keyword evidence="10" id="KW-0539">Nucleus</keyword>
<dbReference type="FunFam" id="3.60.15.10:FF:000010">
    <property type="entry name" value="DNA cross-link repair 1A"/>
    <property type="match status" value="1"/>
</dbReference>
<dbReference type="PROSITE" id="PS51908">
    <property type="entry name" value="ZF_UBZ4"/>
    <property type="match status" value="1"/>
</dbReference>
<evidence type="ECO:0000256" key="13">
    <source>
        <dbReference type="PROSITE-ProRule" id="PRU01256"/>
    </source>
</evidence>
<comment type="similarity">
    <text evidence="3">Belongs to the DNA repair metallo-beta-lactamase (DRMBL) family.</text>
</comment>
<dbReference type="AlphaFoldDB" id="A0ABD0WX36"/>
<dbReference type="GO" id="GO:0006281">
    <property type="term" value="P:DNA repair"/>
    <property type="evidence" value="ECO:0007669"/>
    <property type="project" value="UniProtKB-KW"/>
</dbReference>
<dbReference type="InterPro" id="IPR006642">
    <property type="entry name" value="Rad18_UBZ4"/>
</dbReference>
<keyword evidence="6 13" id="KW-0227">DNA damage</keyword>
<evidence type="ECO:0000256" key="1">
    <source>
        <dbReference type="ARBA" id="ARBA00001526"/>
    </source>
</evidence>
<gene>
    <name evidence="15" type="ORF">UPYG_G00143010</name>
</gene>
<dbReference type="EC" id="3.5.2.6" evidence="4"/>
<evidence type="ECO:0000256" key="6">
    <source>
        <dbReference type="ARBA" id="ARBA00022763"/>
    </source>
</evidence>
<comment type="subcellular location">
    <subcellularLocation>
        <location evidence="2">Nucleus</location>
    </subcellularLocation>
</comment>
<evidence type="ECO:0000259" key="14">
    <source>
        <dbReference type="PROSITE" id="PS51908"/>
    </source>
</evidence>
<keyword evidence="16" id="KW-1185">Reference proteome</keyword>
<dbReference type="Gene3D" id="3.60.15.10">
    <property type="entry name" value="Ribonuclease Z/Hydroxyacylglutathione hydrolase-like"/>
    <property type="match status" value="1"/>
</dbReference>
<dbReference type="SUPFAM" id="SSF56281">
    <property type="entry name" value="Metallo-hydrolase/oxidoreductase"/>
    <property type="match status" value="1"/>
</dbReference>
<dbReference type="GO" id="GO:0005634">
    <property type="term" value="C:nucleus"/>
    <property type="evidence" value="ECO:0007669"/>
    <property type="project" value="UniProtKB-SubCell"/>
</dbReference>
<dbReference type="Proteomes" id="UP001557470">
    <property type="component" value="Unassembled WGS sequence"/>
</dbReference>
<evidence type="ECO:0000256" key="11">
    <source>
        <dbReference type="ARBA" id="ARBA00069609"/>
    </source>
</evidence>
<evidence type="ECO:0000256" key="3">
    <source>
        <dbReference type="ARBA" id="ARBA00010304"/>
    </source>
</evidence>
<keyword evidence="7 13" id="KW-0863">Zinc-finger</keyword>
<proteinExistence type="inferred from homology"/>
<dbReference type="InterPro" id="IPR036866">
    <property type="entry name" value="RibonucZ/Hydroxyglut_hydro"/>
</dbReference>
<dbReference type="Pfam" id="PF07522">
    <property type="entry name" value="DRMBL"/>
    <property type="match status" value="1"/>
</dbReference>
<evidence type="ECO:0000256" key="2">
    <source>
        <dbReference type="ARBA" id="ARBA00004123"/>
    </source>
</evidence>
<dbReference type="PANTHER" id="PTHR23240">
    <property type="entry name" value="DNA CROSS-LINK REPAIR PROTEIN PSO2/SNM1-RELATED"/>
    <property type="match status" value="1"/>
</dbReference>
<dbReference type="FunFam" id="3.40.50.12650:FF:000001">
    <property type="entry name" value="DNA cross-link repair 1A"/>
    <property type="match status" value="1"/>
</dbReference>
<keyword evidence="5" id="KW-0479">Metal-binding</keyword>
<keyword evidence="9 13" id="KW-0234">DNA repair</keyword>
<evidence type="ECO:0000256" key="4">
    <source>
        <dbReference type="ARBA" id="ARBA00012865"/>
    </source>
</evidence>
<comment type="caution">
    <text evidence="15">The sequence shown here is derived from an EMBL/GenBank/DDBJ whole genome shotgun (WGS) entry which is preliminary data.</text>
</comment>
<dbReference type="Gene3D" id="3.40.50.12650">
    <property type="match status" value="1"/>
</dbReference>
<evidence type="ECO:0000256" key="7">
    <source>
        <dbReference type="ARBA" id="ARBA00022771"/>
    </source>
</evidence>
<accession>A0ABD0WX36</accession>
<dbReference type="GO" id="GO:0008270">
    <property type="term" value="F:zinc ion binding"/>
    <property type="evidence" value="ECO:0007669"/>
    <property type="project" value="UniProtKB-KW"/>
</dbReference>
<feature type="domain" description="UBZ4-type" evidence="14">
    <location>
        <begin position="46"/>
        <end position="76"/>
    </location>
</feature>
<evidence type="ECO:0000256" key="12">
    <source>
        <dbReference type="ARBA" id="ARBA00078423"/>
    </source>
</evidence>
<comment type="catalytic activity">
    <reaction evidence="1">
        <text>a beta-lactam + H2O = a substituted beta-amino acid</text>
        <dbReference type="Rhea" id="RHEA:20401"/>
        <dbReference type="ChEBI" id="CHEBI:15377"/>
        <dbReference type="ChEBI" id="CHEBI:35627"/>
        <dbReference type="ChEBI" id="CHEBI:140347"/>
        <dbReference type="EC" id="3.5.2.6"/>
    </reaction>
</comment>
<dbReference type="PANTHER" id="PTHR23240:SF6">
    <property type="entry name" value="DNA CROSS-LINK REPAIR 1A PROTEIN"/>
    <property type="match status" value="1"/>
</dbReference>
<protein>
    <recommendedName>
        <fullName evidence="11">DNA cross-link repair 1A protein</fullName>
        <ecNumber evidence="4">3.5.2.6</ecNumber>
    </recommendedName>
    <alternativeName>
        <fullName evidence="12">SNM1 homolog A</fullName>
    </alternativeName>
</protein>
<evidence type="ECO:0000256" key="5">
    <source>
        <dbReference type="ARBA" id="ARBA00022723"/>
    </source>
</evidence>
<evidence type="ECO:0000256" key="10">
    <source>
        <dbReference type="ARBA" id="ARBA00023242"/>
    </source>
</evidence>
<keyword evidence="8" id="KW-0862">Zinc</keyword>
<evidence type="ECO:0000256" key="8">
    <source>
        <dbReference type="ARBA" id="ARBA00022833"/>
    </source>
</evidence>